<comment type="caution">
    <text evidence="2">The sequence shown here is derived from an EMBL/GenBank/DDBJ whole genome shotgun (WGS) entry which is preliminary data.</text>
</comment>
<organism evidence="2 3">
    <name type="scientific">candidate division MSBL1 archaeon SCGC-AAA259E17</name>
    <dbReference type="NCBI Taxonomy" id="1698263"/>
    <lineage>
        <taxon>Archaea</taxon>
        <taxon>Methanobacteriati</taxon>
        <taxon>Methanobacteriota</taxon>
        <taxon>candidate division MSBL1</taxon>
    </lineage>
</organism>
<name>A0A133UDE3_9EURY</name>
<keyword evidence="1" id="KW-0812">Transmembrane</keyword>
<protein>
    <submittedName>
        <fullName evidence="2">Uncharacterized protein</fullName>
    </submittedName>
</protein>
<accession>A0A133UDE3</accession>
<feature type="transmembrane region" description="Helical" evidence="1">
    <location>
        <begin position="6"/>
        <end position="28"/>
    </location>
</feature>
<dbReference type="Proteomes" id="UP000070373">
    <property type="component" value="Unassembled WGS sequence"/>
</dbReference>
<evidence type="ECO:0000256" key="1">
    <source>
        <dbReference type="SAM" id="Phobius"/>
    </source>
</evidence>
<dbReference type="EMBL" id="LHXN01000068">
    <property type="protein sequence ID" value="KXA92221.1"/>
    <property type="molecule type" value="Genomic_DNA"/>
</dbReference>
<keyword evidence="3" id="KW-1185">Reference proteome</keyword>
<reference evidence="2 3" key="1">
    <citation type="journal article" date="2016" name="Sci. Rep.">
        <title>Metabolic traits of an uncultured archaeal lineage -MSBL1- from brine pools of the Red Sea.</title>
        <authorList>
            <person name="Mwirichia R."/>
            <person name="Alam I."/>
            <person name="Rashid M."/>
            <person name="Vinu M."/>
            <person name="Ba-Alawi W."/>
            <person name="Anthony Kamau A."/>
            <person name="Kamanda Ngugi D."/>
            <person name="Goker M."/>
            <person name="Klenk H.P."/>
            <person name="Bajic V."/>
            <person name="Stingl U."/>
        </authorList>
    </citation>
    <scope>NUCLEOTIDE SEQUENCE [LARGE SCALE GENOMIC DNA]</scope>
    <source>
        <strain evidence="2">SCGC-AAA259E17</strain>
    </source>
</reference>
<evidence type="ECO:0000313" key="2">
    <source>
        <dbReference type="EMBL" id="KXA92221.1"/>
    </source>
</evidence>
<dbReference type="AlphaFoldDB" id="A0A133UDE3"/>
<proteinExistence type="predicted"/>
<evidence type="ECO:0000313" key="3">
    <source>
        <dbReference type="Proteomes" id="UP000070373"/>
    </source>
</evidence>
<gene>
    <name evidence="2" type="ORF">AKJ64_03705</name>
</gene>
<keyword evidence="1" id="KW-1133">Transmembrane helix</keyword>
<sequence>MEGGKMLLRMIFQAVSVIGIIGAIIIAVRTLNLTKESVDLAKGEYFDKPPLSVEYLIPSDRKYKLDWIEQTDRPQRPKSITLPPGKRKEVIFRFLPEERLTINRFWAGWKGRGEEIEYFDPFTDTLEGEDDLIVKRNWHNNILVEGEMVTTMSDVMVRGLRIETPAELGKYELRFEVEAKEARKNKVVFLPVEIRNQKQER</sequence>
<keyword evidence="1" id="KW-0472">Membrane</keyword>